<reference evidence="2" key="1">
    <citation type="journal article" date="2023" name="G3 (Bethesda)">
        <title>A reference genome for the long-term kleptoplast-retaining sea slug Elysia crispata morphotype clarki.</title>
        <authorList>
            <person name="Eastman K.E."/>
            <person name="Pendleton A.L."/>
            <person name="Shaikh M.A."/>
            <person name="Suttiyut T."/>
            <person name="Ogas R."/>
            <person name="Tomko P."/>
            <person name="Gavelis G."/>
            <person name="Widhalm J.R."/>
            <person name="Wisecaver J.H."/>
        </authorList>
    </citation>
    <scope>NUCLEOTIDE SEQUENCE</scope>
    <source>
        <strain evidence="2">ECLA1</strain>
    </source>
</reference>
<evidence type="ECO:0000313" key="3">
    <source>
        <dbReference type="Proteomes" id="UP001283361"/>
    </source>
</evidence>
<organism evidence="2 3">
    <name type="scientific">Elysia crispata</name>
    <name type="common">lettuce slug</name>
    <dbReference type="NCBI Taxonomy" id="231223"/>
    <lineage>
        <taxon>Eukaryota</taxon>
        <taxon>Metazoa</taxon>
        <taxon>Spiralia</taxon>
        <taxon>Lophotrochozoa</taxon>
        <taxon>Mollusca</taxon>
        <taxon>Gastropoda</taxon>
        <taxon>Heterobranchia</taxon>
        <taxon>Euthyneura</taxon>
        <taxon>Panpulmonata</taxon>
        <taxon>Sacoglossa</taxon>
        <taxon>Placobranchoidea</taxon>
        <taxon>Plakobranchidae</taxon>
        <taxon>Elysia</taxon>
    </lineage>
</organism>
<sequence>MVKLNLRQFSLANPDASFQKLPEIVLSWKTAAQRETIRNVKQTQEDTSDFDSKISSDHLTRSCRYRERTEQKRSTHQSSGPGRVVSDQPPHHCHTLIETGDKVLIRRHRDCLSNLCSQMADDINHAADNNTNPLKRLPVL</sequence>
<dbReference type="EMBL" id="JAWDGP010003889">
    <property type="protein sequence ID" value="KAK3769819.1"/>
    <property type="molecule type" value="Genomic_DNA"/>
</dbReference>
<evidence type="ECO:0000313" key="2">
    <source>
        <dbReference type="EMBL" id="KAK3769819.1"/>
    </source>
</evidence>
<feature type="region of interest" description="Disordered" evidence="1">
    <location>
        <begin position="39"/>
        <end position="92"/>
    </location>
</feature>
<protein>
    <submittedName>
        <fullName evidence="2">Uncharacterized protein</fullName>
    </submittedName>
</protein>
<dbReference type="AlphaFoldDB" id="A0AAE0ZI34"/>
<accession>A0AAE0ZI34</accession>
<feature type="compositionally biased region" description="Basic and acidic residues" evidence="1">
    <location>
        <begin position="50"/>
        <end position="73"/>
    </location>
</feature>
<proteinExistence type="predicted"/>
<keyword evidence="3" id="KW-1185">Reference proteome</keyword>
<comment type="caution">
    <text evidence="2">The sequence shown here is derived from an EMBL/GenBank/DDBJ whole genome shotgun (WGS) entry which is preliminary data.</text>
</comment>
<gene>
    <name evidence="2" type="ORF">RRG08_051312</name>
</gene>
<name>A0AAE0ZI34_9GAST</name>
<evidence type="ECO:0000256" key="1">
    <source>
        <dbReference type="SAM" id="MobiDB-lite"/>
    </source>
</evidence>
<dbReference type="Proteomes" id="UP001283361">
    <property type="component" value="Unassembled WGS sequence"/>
</dbReference>